<dbReference type="InterPro" id="IPR042099">
    <property type="entry name" value="ANL_N_sf"/>
</dbReference>
<comment type="similarity">
    <text evidence="1">Belongs to the ATP-dependent AMP-binding enzyme family.</text>
</comment>
<reference evidence="6 7" key="2">
    <citation type="submission" date="2012-02" db="EMBL/GenBank/DDBJ databases">
        <title>Improved High-Quality Draft sequence of Eubacterium cellulosolvens 6.</title>
        <authorList>
            <consortium name="US DOE Joint Genome Institute"/>
            <person name="Lucas S."/>
            <person name="Han J."/>
            <person name="Lapidus A."/>
            <person name="Cheng J.-F."/>
            <person name="Goodwin L."/>
            <person name="Pitluck S."/>
            <person name="Peters L."/>
            <person name="Mikhailova N."/>
            <person name="Gu W."/>
            <person name="Detter J.C."/>
            <person name="Han C."/>
            <person name="Tapia R."/>
            <person name="Land M."/>
            <person name="Hauser L."/>
            <person name="Kyrpides N."/>
            <person name="Ivanova N."/>
            <person name="Pagani I."/>
            <person name="Johnson E."/>
            <person name="Mukhopadhyay B."/>
            <person name="Anderson I."/>
            <person name="Woyke T."/>
        </authorList>
    </citation>
    <scope>NUCLEOTIDE SEQUENCE [LARGE SCALE GENOMIC DNA]</scope>
    <source>
        <strain evidence="6 7">6</strain>
    </source>
</reference>
<organism evidence="6 7">
    <name type="scientific">Eubacterium cellulosolvens (strain ATCC 43171 / JCM 9499 / 6)</name>
    <name type="common">Cillobacterium cellulosolvens</name>
    <dbReference type="NCBI Taxonomy" id="633697"/>
    <lineage>
        <taxon>Bacteria</taxon>
        <taxon>Bacillati</taxon>
        <taxon>Bacillota</taxon>
        <taxon>Clostridia</taxon>
        <taxon>Eubacteriales</taxon>
        <taxon>Eubacteriaceae</taxon>
        <taxon>Eubacterium</taxon>
    </lineage>
</organism>
<dbReference type="PANTHER" id="PTHR43201:SF5">
    <property type="entry name" value="MEDIUM-CHAIN ACYL-COA LIGASE ACSF2, MITOCHONDRIAL"/>
    <property type="match status" value="1"/>
</dbReference>
<feature type="domain" description="AMP-binding enzyme C-terminal" evidence="5">
    <location>
        <begin position="429"/>
        <end position="503"/>
    </location>
</feature>
<keyword evidence="3" id="KW-0472">Membrane</keyword>
<feature type="transmembrane region" description="Helical" evidence="3">
    <location>
        <begin position="207"/>
        <end position="232"/>
    </location>
</feature>
<evidence type="ECO:0000256" key="1">
    <source>
        <dbReference type="ARBA" id="ARBA00006432"/>
    </source>
</evidence>
<sequence length="670" mass="75260">MKTLNALFKEMSEVESRKIALVVGNEKYSYFDLDKAADLFASDLIDRGIQPGDHVGIWSFNSANWLIAMLGIIRAGGVAILGNYSMTYPDIRDLFVMTDIRYLCYGTSLATIKMEGAVEKMCEELKLTDDKVVDITAGHVSFLDRIGETPKNKAQIDQIAERPEDPTRDAVVIFTTGTTSLPKAVLLNQNGFMISAKAMSETRKDIYGAKACVGLPLFHVFGLNMILAYFHLKSTIYLEEKVSAERMIETTAKHGITDLVTVASVYLQIIKHPDFSRIAGLVHVLTTAGGLLTPVQYMKLETSFTDAKLFNEYGQTEMHGLISLSPTDTPIEKRAHSLGKAYPGEEIRIYDEKQKCFVETGEIGEIIVKDDSQLNSYYKLPPEKQAVDADGWLHTGDLGFLDEDGFLHMAGRIKDIIIKNGENISPVDVETAVTQIDGVSEVKVFGAPHPIFGESVECCITLHDGIDFDEETVKKSLKKTLTPAKIPSHFFVFPEFPLAPSGKLDQRGLKLLMLRKLRVEVVKDELEKGIVVADLTVKNTSYNIMPVTSMVKELAYSMGYGSRRVREIVHAVEEMLMERIINAYEEVGDIRIRIIFCQEWMRVEFSDSGNEYYIEKNKDTSASAKIILKVVDNFATMRSEKRGVYYCMDFLYEDDFSIKDFIISHDREVK</sequence>
<dbReference type="Gene3D" id="3.30.300.30">
    <property type="match status" value="1"/>
</dbReference>
<dbReference type="CDD" id="cd04433">
    <property type="entry name" value="AFD_class_I"/>
    <property type="match status" value="1"/>
</dbReference>
<dbReference type="PANTHER" id="PTHR43201">
    <property type="entry name" value="ACYL-COA SYNTHETASE"/>
    <property type="match status" value="1"/>
</dbReference>
<dbReference type="eggNOG" id="COG0318">
    <property type="taxonomic scope" value="Bacteria"/>
</dbReference>
<dbReference type="InterPro" id="IPR020845">
    <property type="entry name" value="AMP-binding_CS"/>
</dbReference>
<dbReference type="GO" id="GO:0006631">
    <property type="term" value="P:fatty acid metabolic process"/>
    <property type="evidence" value="ECO:0007669"/>
    <property type="project" value="TreeGrafter"/>
</dbReference>
<keyword evidence="3" id="KW-1133">Transmembrane helix</keyword>
<reference evidence="6 7" key="1">
    <citation type="submission" date="2010-08" db="EMBL/GenBank/DDBJ databases">
        <authorList>
            <consortium name="US DOE Joint Genome Institute (JGI-PGF)"/>
            <person name="Lucas S."/>
            <person name="Copeland A."/>
            <person name="Lapidus A."/>
            <person name="Cheng J.-F."/>
            <person name="Bruce D."/>
            <person name="Goodwin L."/>
            <person name="Pitluck S."/>
            <person name="Land M.L."/>
            <person name="Hauser L."/>
            <person name="Chang Y.-J."/>
            <person name="Anderson I.J."/>
            <person name="Johnson E."/>
            <person name="Mulhopadhyay B."/>
            <person name="Kyrpides N."/>
            <person name="Woyke T.J."/>
        </authorList>
    </citation>
    <scope>NUCLEOTIDE SEQUENCE [LARGE SCALE GENOMIC DNA]</scope>
    <source>
        <strain evidence="6 7">6</strain>
    </source>
</reference>
<dbReference type="Pfam" id="PF00501">
    <property type="entry name" value="AMP-binding"/>
    <property type="match status" value="1"/>
</dbReference>
<keyword evidence="7" id="KW-1185">Reference proteome</keyword>
<name>I5AWH4_EUBC6</name>
<dbReference type="Gene3D" id="3.40.50.12780">
    <property type="entry name" value="N-terminal domain of ligase-like"/>
    <property type="match status" value="1"/>
</dbReference>
<evidence type="ECO:0000256" key="2">
    <source>
        <dbReference type="ARBA" id="ARBA00022598"/>
    </source>
</evidence>
<protein>
    <submittedName>
        <fullName evidence="6">Acyl-CoA synthetase (AMP-forming)/AMP-acid ligase II</fullName>
    </submittedName>
</protein>
<keyword evidence="3" id="KW-0812">Transmembrane</keyword>
<evidence type="ECO:0000259" key="4">
    <source>
        <dbReference type="Pfam" id="PF00501"/>
    </source>
</evidence>
<gene>
    <name evidence="6" type="ORF">EubceDRAFT1_2421</name>
</gene>
<evidence type="ECO:0000313" key="7">
    <source>
        <dbReference type="Proteomes" id="UP000005753"/>
    </source>
</evidence>
<keyword evidence="2 6" id="KW-0436">Ligase</keyword>
<dbReference type="InterPro" id="IPR000873">
    <property type="entry name" value="AMP-dep_synth/lig_dom"/>
</dbReference>
<feature type="domain" description="AMP-dependent synthetase/ligase" evidence="4">
    <location>
        <begin position="13"/>
        <end position="378"/>
    </location>
</feature>
<dbReference type="Proteomes" id="UP000005753">
    <property type="component" value="Chromosome"/>
</dbReference>
<dbReference type="InterPro" id="IPR045851">
    <property type="entry name" value="AMP-bd_C_sf"/>
</dbReference>
<dbReference type="PROSITE" id="PS00455">
    <property type="entry name" value="AMP_BINDING"/>
    <property type="match status" value="1"/>
</dbReference>
<dbReference type="Pfam" id="PF13193">
    <property type="entry name" value="AMP-binding_C"/>
    <property type="match status" value="1"/>
</dbReference>
<proteinExistence type="inferred from homology"/>
<evidence type="ECO:0000313" key="6">
    <source>
        <dbReference type="EMBL" id="EIM58147.1"/>
    </source>
</evidence>
<dbReference type="STRING" id="633697.EubceDRAFT1_2421"/>
<evidence type="ECO:0000259" key="5">
    <source>
        <dbReference type="Pfam" id="PF13193"/>
    </source>
</evidence>
<dbReference type="HOGENOM" id="CLU_000022_59_10_9"/>
<dbReference type="SUPFAM" id="SSF56801">
    <property type="entry name" value="Acetyl-CoA synthetase-like"/>
    <property type="match status" value="1"/>
</dbReference>
<dbReference type="GO" id="GO:0031956">
    <property type="term" value="F:medium-chain fatty acid-CoA ligase activity"/>
    <property type="evidence" value="ECO:0007669"/>
    <property type="project" value="TreeGrafter"/>
</dbReference>
<feature type="transmembrane region" description="Helical" evidence="3">
    <location>
        <begin position="65"/>
        <end position="84"/>
    </location>
</feature>
<dbReference type="EMBL" id="CM001487">
    <property type="protein sequence ID" value="EIM58147.1"/>
    <property type="molecule type" value="Genomic_DNA"/>
</dbReference>
<evidence type="ECO:0000256" key="3">
    <source>
        <dbReference type="SAM" id="Phobius"/>
    </source>
</evidence>
<dbReference type="InterPro" id="IPR025110">
    <property type="entry name" value="AMP-bd_C"/>
</dbReference>
<accession>I5AWH4</accession>
<dbReference type="AlphaFoldDB" id="I5AWH4"/>